<dbReference type="KEGG" id="cpb:Cphamn1_0388"/>
<evidence type="ECO:0000259" key="3">
    <source>
        <dbReference type="Pfam" id="PF02709"/>
    </source>
</evidence>
<dbReference type="PANTHER" id="PTHR43685:SF3">
    <property type="entry name" value="SLR2126 PROTEIN"/>
    <property type="match status" value="1"/>
</dbReference>
<sequence>MKQTKPLSCSLIITTYNWPEALELAARSALRQSLAPDEIIIADDGSDTDTKKFVRGLSENASAPIIHSWQEDKGFRAASSRNKAIALAKSQYIVLIDGDMILHRDFIQDHMRSAKKNHFIQGSRVLLNEHTSIKTLTTRKITFGFFDKGLQNRINAVHNNAIASFFRSTHNTFQGIKTCNMSFFREDCIRINGFNEDFIGWGREDSEFAARLFNSDVHRISLKFGAIAYHLWHRENPRDFLPANDRLLDRTITGRLKRCKNGIDKYLTDK</sequence>
<dbReference type="CDD" id="cd06420">
    <property type="entry name" value="GT2_Chondriotin_Pol_N"/>
    <property type="match status" value="1"/>
</dbReference>
<dbReference type="GO" id="GO:0016740">
    <property type="term" value="F:transferase activity"/>
    <property type="evidence" value="ECO:0007669"/>
    <property type="project" value="UniProtKB-KW"/>
</dbReference>
<feature type="domain" description="Galactosyltransferase C-terminal" evidence="3">
    <location>
        <begin position="171"/>
        <end position="224"/>
    </location>
</feature>
<accession>B3ELM5</accession>
<dbReference type="STRING" id="331678.Cphamn1_0388"/>
<dbReference type="InterPro" id="IPR029044">
    <property type="entry name" value="Nucleotide-diphossugar_trans"/>
</dbReference>
<dbReference type="PANTHER" id="PTHR43685">
    <property type="entry name" value="GLYCOSYLTRANSFERASE"/>
    <property type="match status" value="1"/>
</dbReference>
<protein>
    <submittedName>
        <fullName evidence="4">Glycosyl transferase family 2</fullName>
    </submittedName>
</protein>
<evidence type="ECO:0000313" key="4">
    <source>
        <dbReference type="EMBL" id="ACE03354.1"/>
    </source>
</evidence>
<dbReference type="EMBL" id="CP001101">
    <property type="protein sequence ID" value="ACE03354.1"/>
    <property type="molecule type" value="Genomic_DNA"/>
</dbReference>
<dbReference type="CAZy" id="GT2">
    <property type="family name" value="Glycosyltransferase Family 2"/>
</dbReference>
<name>B3ELM5_CHLPB</name>
<dbReference type="SUPFAM" id="SSF53448">
    <property type="entry name" value="Nucleotide-diphospho-sugar transferases"/>
    <property type="match status" value="1"/>
</dbReference>
<dbReference type="InterPro" id="IPR001173">
    <property type="entry name" value="Glyco_trans_2-like"/>
</dbReference>
<dbReference type="InterPro" id="IPR027791">
    <property type="entry name" value="Galactosyl_T_C"/>
</dbReference>
<evidence type="ECO:0000256" key="1">
    <source>
        <dbReference type="ARBA" id="ARBA00022679"/>
    </source>
</evidence>
<dbReference type="eggNOG" id="COG1215">
    <property type="taxonomic scope" value="Bacteria"/>
</dbReference>
<dbReference type="InterPro" id="IPR050834">
    <property type="entry name" value="Glycosyltransf_2"/>
</dbReference>
<gene>
    <name evidence="4" type="ordered locus">Cphamn1_0388</name>
</gene>
<keyword evidence="1 4" id="KW-0808">Transferase</keyword>
<dbReference type="Pfam" id="PF02709">
    <property type="entry name" value="Glyco_transf_7C"/>
    <property type="match status" value="1"/>
</dbReference>
<feature type="domain" description="Glycosyltransferase 2-like" evidence="2">
    <location>
        <begin position="10"/>
        <end position="152"/>
    </location>
</feature>
<evidence type="ECO:0000259" key="2">
    <source>
        <dbReference type="Pfam" id="PF00535"/>
    </source>
</evidence>
<proteinExistence type="predicted"/>
<dbReference type="Gene3D" id="3.90.550.10">
    <property type="entry name" value="Spore Coat Polysaccharide Biosynthesis Protein SpsA, Chain A"/>
    <property type="match status" value="1"/>
</dbReference>
<reference evidence="4" key="1">
    <citation type="submission" date="2008-06" db="EMBL/GenBank/DDBJ databases">
        <title>Complete sequence of Chlorobium phaeobacteroides BS1.</title>
        <authorList>
            <consortium name="US DOE Joint Genome Institute"/>
            <person name="Lucas S."/>
            <person name="Copeland A."/>
            <person name="Lapidus A."/>
            <person name="Glavina del Rio T."/>
            <person name="Dalin E."/>
            <person name="Tice H."/>
            <person name="Bruce D."/>
            <person name="Goodwin L."/>
            <person name="Pitluck S."/>
            <person name="Schmutz J."/>
            <person name="Larimer F."/>
            <person name="Land M."/>
            <person name="Hauser L."/>
            <person name="Kyrpides N."/>
            <person name="Ovchinnikova G."/>
            <person name="Li T."/>
            <person name="Liu Z."/>
            <person name="Zhao F."/>
            <person name="Overmann J."/>
            <person name="Bryant D.A."/>
            <person name="Richardson P."/>
        </authorList>
    </citation>
    <scope>NUCLEOTIDE SEQUENCE [LARGE SCALE GENOMIC DNA]</scope>
    <source>
        <strain evidence="4">BS1</strain>
    </source>
</reference>
<organism evidence="4">
    <name type="scientific">Chlorobium phaeobacteroides (strain BS1)</name>
    <dbReference type="NCBI Taxonomy" id="331678"/>
    <lineage>
        <taxon>Bacteria</taxon>
        <taxon>Pseudomonadati</taxon>
        <taxon>Chlorobiota</taxon>
        <taxon>Chlorobiia</taxon>
        <taxon>Chlorobiales</taxon>
        <taxon>Chlorobiaceae</taxon>
        <taxon>Chlorobium/Pelodictyon group</taxon>
        <taxon>Chlorobium</taxon>
    </lineage>
</organism>
<dbReference type="HOGENOM" id="CLU_025996_24_0_10"/>
<dbReference type="AlphaFoldDB" id="B3ELM5"/>
<dbReference type="Pfam" id="PF00535">
    <property type="entry name" value="Glycos_transf_2"/>
    <property type="match status" value="1"/>
</dbReference>